<dbReference type="InterPro" id="IPR023298">
    <property type="entry name" value="ATPase_P-typ_TM_dom_sf"/>
</dbReference>
<proteinExistence type="inferred from homology"/>
<keyword evidence="3" id="KW-0813">Transport</keyword>
<dbReference type="GO" id="GO:0005886">
    <property type="term" value="C:plasma membrane"/>
    <property type="evidence" value="ECO:0007669"/>
    <property type="project" value="UniProtKB-SubCell"/>
</dbReference>
<dbReference type="InterPro" id="IPR017969">
    <property type="entry name" value="Heavy-metal-associated_CS"/>
</dbReference>
<dbReference type="Proteomes" id="UP001218208">
    <property type="component" value="Unassembled WGS sequence"/>
</dbReference>
<dbReference type="NCBIfam" id="TIGR01525">
    <property type="entry name" value="ATPase-IB_hvy"/>
    <property type="match status" value="1"/>
</dbReference>
<dbReference type="PROSITE" id="PS00154">
    <property type="entry name" value="ATPASE_E1_E2"/>
    <property type="match status" value="1"/>
</dbReference>
<dbReference type="Gene3D" id="3.40.1110.10">
    <property type="entry name" value="Calcium-transporting ATPase, cytoplasmic domain N"/>
    <property type="match status" value="1"/>
</dbReference>
<dbReference type="Gene3D" id="2.70.150.10">
    <property type="entry name" value="Calcium-transporting ATPase, cytoplasmic transduction domain A"/>
    <property type="match status" value="1"/>
</dbReference>
<dbReference type="SUPFAM" id="SSF81653">
    <property type="entry name" value="Calcium ATPase, transduction domain A"/>
    <property type="match status" value="1"/>
</dbReference>
<dbReference type="CDD" id="cd00371">
    <property type="entry name" value="HMA"/>
    <property type="match status" value="1"/>
</dbReference>
<evidence type="ECO:0000256" key="11">
    <source>
        <dbReference type="ARBA" id="ARBA00022967"/>
    </source>
</evidence>
<keyword evidence="4 15" id="KW-1003">Cell membrane</keyword>
<evidence type="ECO:0000256" key="16">
    <source>
        <dbReference type="SAM" id="MobiDB-lite"/>
    </source>
</evidence>
<dbReference type="PROSITE" id="PS01047">
    <property type="entry name" value="HMA_1"/>
    <property type="match status" value="1"/>
</dbReference>
<feature type="domain" description="HMA" evidence="17">
    <location>
        <begin position="3"/>
        <end position="69"/>
    </location>
</feature>
<keyword evidence="14 15" id="KW-0472">Membrane</keyword>
<dbReference type="InterPro" id="IPR001757">
    <property type="entry name" value="P_typ_ATPase"/>
</dbReference>
<comment type="subcellular location">
    <subcellularLocation>
        <location evidence="1">Cell membrane</location>
        <topology evidence="1">Multi-pass membrane protein</topology>
    </subcellularLocation>
</comment>
<evidence type="ECO:0000256" key="5">
    <source>
        <dbReference type="ARBA" id="ARBA00022553"/>
    </source>
</evidence>
<dbReference type="InterPro" id="IPR006121">
    <property type="entry name" value="HMA_dom"/>
</dbReference>
<dbReference type="SUPFAM" id="SSF55008">
    <property type="entry name" value="HMA, heavy metal-associated domain"/>
    <property type="match status" value="1"/>
</dbReference>
<dbReference type="InterPro" id="IPR023214">
    <property type="entry name" value="HAD_sf"/>
</dbReference>
<feature type="transmembrane region" description="Helical" evidence="15">
    <location>
        <begin position="119"/>
        <end position="137"/>
    </location>
</feature>
<dbReference type="Pfam" id="PF00122">
    <property type="entry name" value="E1-E2_ATPase"/>
    <property type="match status" value="1"/>
</dbReference>
<evidence type="ECO:0000256" key="3">
    <source>
        <dbReference type="ARBA" id="ARBA00022448"/>
    </source>
</evidence>
<feature type="transmembrane region" description="Helical" evidence="15">
    <location>
        <begin position="90"/>
        <end position="113"/>
    </location>
</feature>
<accession>A0AAI9C1K2</accession>
<evidence type="ECO:0000256" key="8">
    <source>
        <dbReference type="ARBA" id="ARBA00022741"/>
    </source>
</evidence>
<evidence type="ECO:0000256" key="9">
    <source>
        <dbReference type="ARBA" id="ARBA00022840"/>
    </source>
</evidence>
<feature type="transmembrane region" description="Helical" evidence="15">
    <location>
        <begin position="367"/>
        <end position="387"/>
    </location>
</feature>
<keyword evidence="13" id="KW-0406">Ion transport</keyword>
<evidence type="ECO:0000256" key="4">
    <source>
        <dbReference type="ARBA" id="ARBA00022475"/>
    </source>
</evidence>
<keyword evidence="10" id="KW-0460">Magnesium</keyword>
<evidence type="ECO:0000256" key="1">
    <source>
        <dbReference type="ARBA" id="ARBA00004651"/>
    </source>
</evidence>
<evidence type="ECO:0000256" key="15">
    <source>
        <dbReference type="RuleBase" id="RU362081"/>
    </source>
</evidence>
<keyword evidence="12 15" id="KW-1133">Transmembrane helix</keyword>
<dbReference type="PANTHER" id="PTHR43520">
    <property type="entry name" value="ATP7, ISOFORM B"/>
    <property type="match status" value="1"/>
</dbReference>
<feature type="region of interest" description="Disordered" evidence="16">
    <location>
        <begin position="707"/>
        <end position="730"/>
    </location>
</feature>
<dbReference type="PROSITE" id="PS50846">
    <property type="entry name" value="HMA_2"/>
    <property type="match status" value="1"/>
</dbReference>
<dbReference type="GO" id="GO:0016887">
    <property type="term" value="F:ATP hydrolysis activity"/>
    <property type="evidence" value="ECO:0007669"/>
    <property type="project" value="InterPro"/>
</dbReference>
<sequence length="730" mass="75191">MSARQLFAVDGLWCGGCARGLENRLRAQPGVQQVAVHFLTASALIQWDPARTDRAGIAAVIAGAGYRLVEQPRPAAILERLETTITALSIRLAVAVFFGMWSMVGSVMLYVGVADPRQAWWVAVATGVAALPVLAWAGSDILRMAVRSVRLRSPGIDLMIGLGVTGSTLLSVINLWQGGSHVYFDTATMLVTLLLAGRLIEAWVRRRALDAIVAMQAADNETALVLEPAGAARPVPVGEVPLGSQVLVPAGAVASVDGVVLQGEARLDTSILTGESRPQAAAPGTRISAGSINLDRALTVRSDREPGDRDLDRMGGRIALEMVARQPATDSQTRISELLGRWVPVLALLVGVAALLAGLGVEESTLRALAVLVAACPCALAVATPLAHLHAAILASRHGLRIADPGSLAPLARARTAVFDKTGTLTMGEPAVVEAVPAAGWHREELLEAAAAAEAGIDHPLARAIVAAAPAVPDADAAGERSPRAAQGSWRAHRVRVATADPDALASAGRHPDEGLTWLAVQLDGKPMGYLGLADRLDPEAASTIGLLQRAGFDVWLASGDAEGPVHALAGQVGVVPARARAGMSPAQKADLLRELPGPVVFVGDGINDAPAMAAAACGISVARAHPSTQATAAIGILDGGIGGVLRAATLARWSVGLVRRNLWAALAYNAAILSLAIFGVLTPLGAALAMTASSLTQIGLVLGSRPRLGPPRRARPAAAPPAGEPARAQ</sequence>
<comment type="similarity">
    <text evidence="2 15">Belongs to the cation transport ATPase (P-type) (TC 3.A.3) family. Type IB subfamily.</text>
</comment>
<dbReference type="GO" id="GO:0043682">
    <property type="term" value="F:P-type divalent copper transporter activity"/>
    <property type="evidence" value="ECO:0007669"/>
    <property type="project" value="TreeGrafter"/>
</dbReference>
<feature type="transmembrane region" description="Helical" evidence="15">
    <location>
        <begin position="182"/>
        <end position="200"/>
    </location>
</feature>
<evidence type="ECO:0000313" key="18">
    <source>
        <dbReference type="EMBL" id="EKT4092415.1"/>
    </source>
</evidence>
<dbReference type="InterPro" id="IPR008250">
    <property type="entry name" value="ATPase_P-typ_transduc_dom_A_sf"/>
</dbReference>
<dbReference type="NCBIfam" id="TIGR01494">
    <property type="entry name" value="ATPase_P-type"/>
    <property type="match status" value="2"/>
</dbReference>
<keyword evidence="7 15" id="KW-0479">Metal-binding</keyword>
<dbReference type="EMBL" id="ABLOJW010000009">
    <property type="protein sequence ID" value="EKT4092415.1"/>
    <property type="molecule type" value="Genomic_DNA"/>
</dbReference>
<dbReference type="GO" id="GO:0005524">
    <property type="term" value="F:ATP binding"/>
    <property type="evidence" value="ECO:0007669"/>
    <property type="project" value="UniProtKB-UniRule"/>
</dbReference>
<dbReference type="SUPFAM" id="SSF81665">
    <property type="entry name" value="Calcium ATPase, transmembrane domain M"/>
    <property type="match status" value="1"/>
</dbReference>
<keyword evidence="11" id="KW-1278">Translocase</keyword>
<comment type="caution">
    <text evidence="18">The sequence shown here is derived from an EMBL/GenBank/DDBJ whole genome shotgun (WGS) entry which is preliminary data.</text>
</comment>
<dbReference type="Gene3D" id="3.30.70.100">
    <property type="match status" value="1"/>
</dbReference>
<evidence type="ECO:0000256" key="7">
    <source>
        <dbReference type="ARBA" id="ARBA00022723"/>
    </source>
</evidence>
<dbReference type="GO" id="GO:0005507">
    <property type="term" value="F:copper ion binding"/>
    <property type="evidence" value="ECO:0007669"/>
    <property type="project" value="TreeGrafter"/>
</dbReference>
<keyword evidence="9 15" id="KW-0067">ATP-binding</keyword>
<dbReference type="AlphaFoldDB" id="A0AAI9C1K2"/>
<reference evidence="18" key="1">
    <citation type="submission" date="2022-07" db="EMBL/GenBank/DDBJ databases">
        <authorList>
            <consortium name="DAFM: The Division of Animal and Food Microbiology"/>
        </authorList>
    </citation>
    <scope>NUCLEOTIDE SEQUENCE</scope>
    <source>
        <strain evidence="18">19MO01SH01-2</strain>
    </source>
</reference>
<dbReference type="Pfam" id="PF00403">
    <property type="entry name" value="HMA"/>
    <property type="match status" value="1"/>
</dbReference>
<dbReference type="InterPro" id="IPR027256">
    <property type="entry name" value="P-typ_ATPase_IB"/>
</dbReference>
<dbReference type="Gene3D" id="3.40.50.1000">
    <property type="entry name" value="HAD superfamily/HAD-like"/>
    <property type="match status" value="1"/>
</dbReference>
<evidence type="ECO:0000256" key="2">
    <source>
        <dbReference type="ARBA" id="ARBA00006024"/>
    </source>
</evidence>
<dbReference type="InterPro" id="IPR018303">
    <property type="entry name" value="ATPase_P-typ_P_site"/>
</dbReference>
<organism evidence="18 19">
    <name type="scientific">Stenotrophomonas maltophilia</name>
    <name type="common">Pseudomonas maltophilia</name>
    <name type="synonym">Xanthomonas maltophilia</name>
    <dbReference type="NCBI Taxonomy" id="40324"/>
    <lineage>
        <taxon>Bacteria</taxon>
        <taxon>Pseudomonadati</taxon>
        <taxon>Pseudomonadota</taxon>
        <taxon>Gammaproteobacteria</taxon>
        <taxon>Lysobacterales</taxon>
        <taxon>Lysobacteraceae</taxon>
        <taxon>Stenotrophomonas</taxon>
        <taxon>Stenotrophomonas maltophilia group</taxon>
    </lineage>
</organism>
<protein>
    <submittedName>
        <fullName evidence="18">Cation-translocating P-type ATPase</fullName>
    </submittedName>
</protein>
<evidence type="ECO:0000256" key="14">
    <source>
        <dbReference type="ARBA" id="ARBA00023136"/>
    </source>
</evidence>
<gene>
    <name evidence="18" type="ORF">QEG23_001922</name>
</gene>
<dbReference type="Pfam" id="PF00702">
    <property type="entry name" value="Hydrolase"/>
    <property type="match status" value="1"/>
</dbReference>
<dbReference type="InterPro" id="IPR059000">
    <property type="entry name" value="ATPase_P-type_domA"/>
</dbReference>
<dbReference type="GO" id="GO:0055070">
    <property type="term" value="P:copper ion homeostasis"/>
    <property type="evidence" value="ECO:0007669"/>
    <property type="project" value="TreeGrafter"/>
</dbReference>
<evidence type="ECO:0000256" key="6">
    <source>
        <dbReference type="ARBA" id="ARBA00022692"/>
    </source>
</evidence>
<evidence type="ECO:0000256" key="13">
    <source>
        <dbReference type="ARBA" id="ARBA00023065"/>
    </source>
</evidence>
<dbReference type="SUPFAM" id="SSF56784">
    <property type="entry name" value="HAD-like"/>
    <property type="match status" value="1"/>
</dbReference>
<keyword evidence="6 15" id="KW-0812">Transmembrane</keyword>
<feature type="transmembrane region" description="Helical" evidence="15">
    <location>
        <begin position="342"/>
        <end position="361"/>
    </location>
</feature>
<keyword evidence="8 15" id="KW-0547">Nucleotide-binding</keyword>
<evidence type="ECO:0000259" key="17">
    <source>
        <dbReference type="PROSITE" id="PS50846"/>
    </source>
</evidence>
<evidence type="ECO:0000313" key="19">
    <source>
        <dbReference type="Proteomes" id="UP001218208"/>
    </source>
</evidence>
<dbReference type="PRINTS" id="PR00119">
    <property type="entry name" value="CATATPASE"/>
</dbReference>
<evidence type="ECO:0000256" key="10">
    <source>
        <dbReference type="ARBA" id="ARBA00022842"/>
    </source>
</evidence>
<name>A0AAI9C1K2_STEMA</name>
<dbReference type="InterPro" id="IPR023299">
    <property type="entry name" value="ATPase_P-typ_cyto_dom_N"/>
</dbReference>
<dbReference type="InterPro" id="IPR036412">
    <property type="entry name" value="HAD-like_sf"/>
</dbReference>
<dbReference type="PANTHER" id="PTHR43520:SF5">
    <property type="entry name" value="CATION-TRANSPORTING P-TYPE ATPASE-RELATED"/>
    <property type="match status" value="1"/>
</dbReference>
<feature type="transmembrane region" description="Helical" evidence="15">
    <location>
        <begin position="158"/>
        <end position="176"/>
    </location>
</feature>
<feature type="transmembrane region" description="Helical" evidence="15">
    <location>
        <begin position="663"/>
        <end position="681"/>
    </location>
</feature>
<keyword evidence="5" id="KW-0597">Phosphoprotein</keyword>
<dbReference type="InterPro" id="IPR036163">
    <property type="entry name" value="HMA_dom_sf"/>
</dbReference>
<evidence type="ECO:0000256" key="12">
    <source>
        <dbReference type="ARBA" id="ARBA00022989"/>
    </source>
</evidence>